<keyword evidence="1 4" id="KW-0812">Transmembrane</keyword>
<evidence type="ECO:0000313" key="7">
    <source>
        <dbReference type="Proteomes" id="UP001206126"/>
    </source>
</evidence>
<feature type="transmembrane region" description="Helical" evidence="4">
    <location>
        <begin position="244"/>
        <end position="268"/>
    </location>
</feature>
<dbReference type="Proteomes" id="UP001206126">
    <property type="component" value="Unassembled WGS sequence"/>
</dbReference>
<dbReference type="InterPro" id="IPR036259">
    <property type="entry name" value="MFS_trans_sf"/>
</dbReference>
<evidence type="ECO:0000256" key="3">
    <source>
        <dbReference type="ARBA" id="ARBA00023136"/>
    </source>
</evidence>
<dbReference type="EMBL" id="JANUHB010000002">
    <property type="protein sequence ID" value="MCS0808011.1"/>
    <property type="molecule type" value="Genomic_DNA"/>
</dbReference>
<proteinExistence type="predicted"/>
<gene>
    <name evidence="6" type="ORF">NX774_08765</name>
</gene>
<comment type="caution">
    <text evidence="6">The sequence shown here is derived from an EMBL/GenBank/DDBJ whole genome shotgun (WGS) entry which is preliminary data.</text>
</comment>
<evidence type="ECO:0000313" key="6">
    <source>
        <dbReference type="EMBL" id="MCS0808011.1"/>
    </source>
</evidence>
<organism evidence="6 7">
    <name type="scientific">Massilia agilis</name>
    <dbReference type="NCBI Taxonomy" id="1811226"/>
    <lineage>
        <taxon>Bacteria</taxon>
        <taxon>Pseudomonadati</taxon>
        <taxon>Pseudomonadota</taxon>
        <taxon>Betaproteobacteria</taxon>
        <taxon>Burkholderiales</taxon>
        <taxon>Oxalobacteraceae</taxon>
        <taxon>Telluria group</taxon>
        <taxon>Massilia</taxon>
    </lineage>
</organism>
<evidence type="ECO:0000256" key="4">
    <source>
        <dbReference type="SAM" id="Phobius"/>
    </source>
</evidence>
<evidence type="ECO:0000256" key="1">
    <source>
        <dbReference type="ARBA" id="ARBA00022692"/>
    </source>
</evidence>
<feature type="transmembrane region" description="Helical" evidence="4">
    <location>
        <begin position="12"/>
        <end position="32"/>
    </location>
</feature>
<feature type="transmembrane region" description="Helical" evidence="4">
    <location>
        <begin position="215"/>
        <end position="238"/>
    </location>
</feature>
<dbReference type="SUPFAM" id="SSF103473">
    <property type="entry name" value="MFS general substrate transporter"/>
    <property type="match status" value="1"/>
</dbReference>
<feature type="transmembrane region" description="Helical" evidence="4">
    <location>
        <begin position="104"/>
        <end position="126"/>
    </location>
</feature>
<accession>A0ABT2DC66</accession>
<feature type="transmembrane region" description="Helical" evidence="4">
    <location>
        <begin position="138"/>
        <end position="157"/>
    </location>
</feature>
<evidence type="ECO:0000256" key="2">
    <source>
        <dbReference type="ARBA" id="ARBA00022989"/>
    </source>
</evidence>
<feature type="domain" description="Major facilitator superfamily (MFS) profile" evidence="5">
    <location>
        <begin position="1"/>
        <end position="395"/>
    </location>
</feature>
<reference evidence="6 7" key="1">
    <citation type="submission" date="2022-08" db="EMBL/GenBank/DDBJ databases">
        <title>Reclassification of Massilia species as members of the genera Telluria, Duganella, Pseudoduganella, Mokoshia gen. nov. and Zemynaea gen. nov. using orthogonal and non-orthogonal genome-based approaches.</title>
        <authorList>
            <person name="Bowman J.P."/>
        </authorList>
    </citation>
    <scope>NUCLEOTIDE SEQUENCE [LARGE SCALE GENOMIC DNA]</scope>
    <source>
        <strain evidence="6 7">JCM 31605</strain>
    </source>
</reference>
<feature type="transmembrane region" description="Helical" evidence="4">
    <location>
        <begin position="169"/>
        <end position="188"/>
    </location>
</feature>
<protein>
    <submittedName>
        <fullName evidence="6">MFS transporter</fullName>
    </submittedName>
</protein>
<dbReference type="PROSITE" id="PS50850">
    <property type="entry name" value="MFS"/>
    <property type="match status" value="1"/>
</dbReference>
<keyword evidence="7" id="KW-1185">Reference proteome</keyword>
<feature type="transmembrane region" description="Helical" evidence="4">
    <location>
        <begin position="52"/>
        <end position="71"/>
    </location>
</feature>
<dbReference type="InterPro" id="IPR011701">
    <property type="entry name" value="MFS"/>
</dbReference>
<dbReference type="Pfam" id="PF07690">
    <property type="entry name" value="MFS_1"/>
    <property type="match status" value="1"/>
</dbReference>
<evidence type="ECO:0000259" key="5">
    <source>
        <dbReference type="PROSITE" id="PS50850"/>
    </source>
</evidence>
<dbReference type="Gene3D" id="1.20.1250.20">
    <property type="entry name" value="MFS general substrate transporter like domains"/>
    <property type="match status" value="1"/>
</dbReference>
<keyword evidence="2 4" id="KW-1133">Transmembrane helix</keyword>
<sequence>MPGTSTAHARATVGILAVTQITSWGALYYAFAVVAPRIQAELGMGPELLFGAFSWSLLVSGLAATPVGVLLDRFGGRYVMAAGSLLSALGLAWLGSVSGVVSYYGAWSLIGLAMALTLYEAAFATINRELASGARRAISTLTLFGGLASTLFWPLTSWLDAKLGWRATFLWYAGAQALVCFPLHLLLGRGGAAGRAARTGSAKGHTLAQAVRQPVFWMLALAFSANTFVFSAMAAHLIPLLRQLGVAAGTAVLLAAMIGPMQVAGRLCEMAFARRVTPQGVGKLTFATLPAALLILYLGGAQASAAAAFCILYGLSNGILTIVRGTLPQALFGSEHYGAIAGAMAAPSLLSKAAGPLLAAMFLHASGTPSALVLVMLAVSVISFAFYLAAVRVASGRSRTLLAVPAD</sequence>
<dbReference type="InterPro" id="IPR020846">
    <property type="entry name" value="MFS_dom"/>
</dbReference>
<feature type="transmembrane region" description="Helical" evidence="4">
    <location>
        <begin position="78"/>
        <end position="98"/>
    </location>
</feature>
<feature type="transmembrane region" description="Helical" evidence="4">
    <location>
        <begin position="371"/>
        <end position="390"/>
    </location>
</feature>
<dbReference type="PANTHER" id="PTHR11360">
    <property type="entry name" value="MONOCARBOXYLATE TRANSPORTER"/>
    <property type="match status" value="1"/>
</dbReference>
<name>A0ABT2DC66_9BURK</name>
<dbReference type="PANTHER" id="PTHR11360:SF308">
    <property type="entry name" value="BLL3089 PROTEIN"/>
    <property type="match status" value="1"/>
</dbReference>
<keyword evidence="3 4" id="KW-0472">Membrane</keyword>
<dbReference type="InterPro" id="IPR050327">
    <property type="entry name" value="Proton-linked_MCT"/>
</dbReference>